<protein>
    <recommendedName>
        <fullName evidence="4">Large ribosomal subunit protein bL21</fullName>
    </recommendedName>
</protein>
<dbReference type="GO" id="GO:1990904">
    <property type="term" value="C:ribonucleoprotein complex"/>
    <property type="evidence" value="ECO:0007669"/>
    <property type="project" value="UniProtKB-KW"/>
</dbReference>
<evidence type="ECO:0000256" key="5">
    <source>
        <dbReference type="RuleBase" id="RU000562"/>
    </source>
</evidence>
<dbReference type="NCBIfam" id="TIGR00061">
    <property type="entry name" value="L21"/>
    <property type="match status" value="1"/>
</dbReference>
<evidence type="ECO:0000256" key="2">
    <source>
        <dbReference type="ARBA" id="ARBA00022980"/>
    </source>
</evidence>
<dbReference type="Proteomes" id="UP000266934">
    <property type="component" value="Chromosome"/>
</dbReference>
<dbReference type="SUPFAM" id="SSF141091">
    <property type="entry name" value="L21p-like"/>
    <property type="match status" value="1"/>
</dbReference>
<gene>
    <name evidence="4 6" type="primary">rplU</name>
    <name evidence="6" type="ORF">BLTE_33670</name>
</gene>
<dbReference type="GO" id="GO:0019843">
    <property type="term" value="F:rRNA binding"/>
    <property type="evidence" value="ECO:0007669"/>
    <property type="project" value="UniProtKB-UniRule"/>
</dbReference>
<reference evidence="6 7" key="1">
    <citation type="submission" date="2018-08" db="EMBL/GenBank/DDBJ databases">
        <title>Complete genome sequencing of Blastochloris tepida GI.</title>
        <authorList>
            <person name="Tsukatani Y."/>
            <person name="Mori H."/>
        </authorList>
    </citation>
    <scope>NUCLEOTIDE SEQUENCE [LARGE SCALE GENOMIC DNA]</scope>
    <source>
        <strain evidence="6 7">GI</strain>
    </source>
</reference>
<accession>A0A348G549</accession>
<comment type="subunit">
    <text evidence="4">Part of the 50S ribosomal subunit. Contacts protein L20.</text>
</comment>
<dbReference type="Pfam" id="PF00829">
    <property type="entry name" value="Ribosomal_L21p"/>
    <property type="match status" value="1"/>
</dbReference>
<keyword evidence="3 4" id="KW-0687">Ribonucleoprotein</keyword>
<dbReference type="InterPro" id="IPR028909">
    <property type="entry name" value="bL21-like"/>
</dbReference>
<comment type="function">
    <text evidence="4 5">This protein binds to 23S rRNA in the presence of protein L20.</text>
</comment>
<keyword evidence="4 5" id="KW-0694">RNA-binding</keyword>
<dbReference type="InterPro" id="IPR001787">
    <property type="entry name" value="Ribosomal_bL21"/>
</dbReference>
<dbReference type="HAMAP" id="MF_01363">
    <property type="entry name" value="Ribosomal_bL21"/>
    <property type="match status" value="1"/>
</dbReference>
<evidence type="ECO:0000256" key="1">
    <source>
        <dbReference type="ARBA" id="ARBA00008563"/>
    </source>
</evidence>
<dbReference type="GO" id="GO:0005840">
    <property type="term" value="C:ribosome"/>
    <property type="evidence" value="ECO:0007669"/>
    <property type="project" value="UniProtKB-KW"/>
</dbReference>
<evidence type="ECO:0000313" key="6">
    <source>
        <dbReference type="EMBL" id="BBF94682.1"/>
    </source>
</evidence>
<keyword evidence="2 4" id="KW-0689">Ribosomal protein</keyword>
<dbReference type="PANTHER" id="PTHR21349:SF0">
    <property type="entry name" value="LARGE RIBOSOMAL SUBUNIT PROTEIN BL21M"/>
    <property type="match status" value="1"/>
</dbReference>
<dbReference type="GO" id="GO:0005737">
    <property type="term" value="C:cytoplasm"/>
    <property type="evidence" value="ECO:0007669"/>
    <property type="project" value="UniProtKB-ARBA"/>
</dbReference>
<name>A0A348G549_9HYPH</name>
<dbReference type="PANTHER" id="PTHR21349">
    <property type="entry name" value="50S RIBOSOMAL PROTEIN L21"/>
    <property type="match status" value="1"/>
</dbReference>
<dbReference type="OrthoDB" id="9813334at2"/>
<dbReference type="KEGG" id="blag:BLTE_33670"/>
<proteinExistence type="inferred from homology"/>
<sequence>MFAVIKTGGKQYRVAPNDTLEIERLEAVAGETVTFSEVLLVGSEGETTVGAPTVAGAVVAAEVVELTRGPKVIAFKKRRRKNSRRKRGHRQDLMLVRITEIRRAGAA</sequence>
<dbReference type="GO" id="GO:0003735">
    <property type="term" value="F:structural constituent of ribosome"/>
    <property type="evidence" value="ECO:0007669"/>
    <property type="project" value="InterPro"/>
</dbReference>
<dbReference type="GO" id="GO:0006412">
    <property type="term" value="P:translation"/>
    <property type="evidence" value="ECO:0007669"/>
    <property type="project" value="UniProtKB-UniRule"/>
</dbReference>
<evidence type="ECO:0000256" key="3">
    <source>
        <dbReference type="ARBA" id="ARBA00023274"/>
    </source>
</evidence>
<dbReference type="AlphaFoldDB" id="A0A348G549"/>
<evidence type="ECO:0000313" key="7">
    <source>
        <dbReference type="Proteomes" id="UP000266934"/>
    </source>
</evidence>
<keyword evidence="7" id="KW-1185">Reference proteome</keyword>
<comment type="similarity">
    <text evidence="1 4 5">Belongs to the bacterial ribosomal protein bL21 family.</text>
</comment>
<dbReference type="InterPro" id="IPR036164">
    <property type="entry name" value="bL21-like_sf"/>
</dbReference>
<organism evidence="6 7">
    <name type="scientific">Blastochloris tepida</name>
    <dbReference type="NCBI Taxonomy" id="2233851"/>
    <lineage>
        <taxon>Bacteria</taxon>
        <taxon>Pseudomonadati</taxon>
        <taxon>Pseudomonadota</taxon>
        <taxon>Alphaproteobacteria</taxon>
        <taxon>Hyphomicrobiales</taxon>
        <taxon>Blastochloridaceae</taxon>
        <taxon>Blastochloris</taxon>
    </lineage>
</organism>
<evidence type="ECO:0000256" key="4">
    <source>
        <dbReference type="HAMAP-Rule" id="MF_01363"/>
    </source>
</evidence>
<dbReference type="EMBL" id="AP018907">
    <property type="protein sequence ID" value="BBF94682.1"/>
    <property type="molecule type" value="Genomic_DNA"/>
</dbReference>
<dbReference type="RefSeq" id="WP_126401749.1">
    <property type="nucleotide sequence ID" value="NZ_AP018907.1"/>
</dbReference>
<keyword evidence="4 5" id="KW-0699">rRNA-binding</keyword>